<dbReference type="EMBL" id="AAGYLR010000009">
    <property type="protein sequence ID" value="EBT3542619.1"/>
    <property type="molecule type" value="Genomic_DNA"/>
</dbReference>
<dbReference type="InterPro" id="IPR007684">
    <property type="entry name" value="Znf_Ogr/Delta"/>
</dbReference>
<dbReference type="EMBL" id="AAKHMX010000002">
    <property type="protein sequence ID" value="ECR8301758.1"/>
    <property type="molecule type" value="Genomic_DNA"/>
</dbReference>
<evidence type="ECO:0000313" key="4">
    <source>
        <dbReference type="EMBL" id="EBT3542619.1"/>
    </source>
</evidence>
<evidence type="ECO:0000313" key="5">
    <source>
        <dbReference type="EMBL" id="EBT6288431.1"/>
    </source>
</evidence>
<sequence>MMNCPECGHAAHTRSSFQVSNETKERYNQCTNIECGHTFVTHETFVRSVCHPQKISAAPPHPKGMQNNLLINTDPPLAGFVRLVPP</sequence>
<comment type="caution">
    <text evidence="7">The sequence shown here is derived from an EMBL/GenBank/DDBJ whole genome shotgun (WGS) entry which is preliminary data.</text>
</comment>
<dbReference type="EMBL" id="AAGIGS010000002">
    <property type="protein sequence ID" value="EBO3620792.1"/>
    <property type="molecule type" value="Genomic_DNA"/>
</dbReference>
<dbReference type="Pfam" id="PF04606">
    <property type="entry name" value="Ogr_Delta"/>
    <property type="match status" value="1"/>
</dbReference>
<name>A0A5V4L490_SALER</name>
<evidence type="ECO:0000256" key="1">
    <source>
        <dbReference type="SAM" id="MobiDB-lite"/>
    </source>
</evidence>
<protein>
    <submittedName>
        <fullName evidence="7">Late control protein B</fullName>
    </submittedName>
</protein>
<organism evidence="7">
    <name type="scientific">Salmonella enterica</name>
    <name type="common">Salmonella choleraesuis</name>
    <dbReference type="NCBI Taxonomy" id="28901"/>
    <lineage>
        <taxon>Bacteria</taxon>
        <taxon>Pseudomonadati</taxon>
        <taxon>Pseudomonadota</taxon>
        <taxon>Gammaproteobacteria</taxon>
        <taxon>Enterobacterales</taxon>
        <taxon>Enterobacteriaceae</taxon>
        <taxon>Salmonella</taxon>
    </lineage>
</organism>
<evidence type="ECO:0000313" key="9">
    <source>
        <dbReference type="EMBL" id="EDB2211891.1"/>
    </source>
</evidence>
<dbReference type="EMBL" id="AAGZVJ010000007">
    <property type="protein sequence ID" value="EBT7665692.1"/>
    <property type="molecule type" value="Genomic_DNA"/>
</dbReference>
<dbReference type="RefSeq" id="WP_023212960.1">
    <property type="nucleotide sequence ID" value="NZ_BAABTQ010000007.1"/>
</dbReference>
<feature type="region of interest" description="Disordered" evidence="1">
    <location>
        <begin position="1"/>
        <end position="21"/>
    </location>
</feature>
<reference evidence="3" key="2">
    <citation type="submission" date="2018-07" db="EMBL/GenBank/DDBJ databases">
        <authorList>
            <consortium name="PulseNet: The National Subtyping Network for Foodborne Disease Surveillance"/>
            <person name="Tarr C.L."/>
            <person name="Trees E."/>
            <person name="Katz L.S."/>
            <person name="Carleton-Romer H.A."/>
            <person name="Stroika S."/>
            <person name="Kucerova Z."/>
            <person name="Roache K.F."/>
            <person name="Sabol A.L."/>
            <person name="Besser J."/>
            <person name="Gerner-Smidt P."/>
        </authorList>
    </citation>
    <scope>NUCLEOTIDE SEQUENCE</scope>
    <source>
        <strain evidence="3">PNUSAS009482</strain>
        <strain evidence="5">PNUSAS023047</strain>
        <strain evidence="8">PNUSAS096893</strain>
        <strain evidence="9">PNUSAS105253</strain>
    </source>
</reference>
<dbReference type="EMBL" id="AAHBKJ010000001">
    <property type="protein sequence ID" value="EBU2433388.1"/>
    <property type="molecule type" value="Genomic_DNA"/>
</dbReference>
<dbReference type="EMBL" id="AAGZJS010000002">
    <property type="protein sequence ID" value="EBT6288431.1"/>
    <property type="molecule type" value="Genomic_DNA"/>
</dbReference>
<evidence type="ECO:0000259" key="2">
    <source>
        <dbReference type="Pfam" id="PF04606"/>
    </source>
</evidence>
<dbReference type="AlphaFoldDB" id="A0A5V4L490"/>
<evidence type="ECO:0000313" key="3">
    <source>
        <dbReference type="EMBL" id="EBO3620792.1"/>
    </source>
</evidence>
<feature type="domain" description="Zinc finger Ogr/Delta-type" evidence="2">
    <location>
        <begin position="3"/>
        <end position="48"/>
    </location>
</feature>
<evidence type="ECO:0000313" key="6">
    <source>
        <dbReference type="EMBL" id="EBT7665692.1"/>
    </source>
</evidence>
<evidence type="ECO:0000313" key="7">
    <source>
        <dbReference type="EMBL" id="EBU2433388.1"/>
    </source>
</evidence>
<proteinExistence type="predicted"/>
<gene>
    <name evidence="3" type="ORF">B6N72_03790</name>
    <name evidence="4" type="ORF">CJA21_06625</name>
    <name evidence="5" type="ORF">CNP70_02665</name>
    <name evidence="6" type="ORF">CP623_10905</name>
    <name evidence="7" type="ORF">CRJ19_00065</name>
    <name evidence="8" type="ORF">F2D56_06055</name>
    <name evidence="9" type="ORF">F9F06_13490</name>
</gene>
<reference evidence="7" key="1">
    <citation type="submission" date="2018-07" db="EMBL/GenBank/DDBJ databases">
        <authorList>
            <consortium name="GenomeTrakr network: Whole genome sequencing for foodborne pathogen traceback"/>
        </authorList>
    </citation>
    <scope>NUCLEOTIDE SEQUENCE</scope>
    <source>
        <strain evidence="4">CFSAN067305</strain>
        <strain evidence="6">CFSAN069204</strain>
        <strain evidence="7">CFSAN070570</strain>
    </source>
</reference>
<evidence type="ECO:0000313" key="8">
    <source>
        <dbReference type="EMBL" id="ECR8301758.1"/>
    </source>
</evidence>
<accession>A0A5V4L490</accession>
<dbReference type="EMBL" id="AALMTD010000008">
    <property type="protein sequence ID" value="EDB2211891.1"/>
    <property type="molecule type" value="Genomic_DNA"/>
</dbReference>